<reference evidence="2 3" key="1">
    <citation type="submission" date="2019-09" db="EMBL/GenBank/DDBJ databases">
        <title>Genome sequence of Rhodovastum atsumiense, a diverse member of the Acetobacteraceae family of non-sulfur purple photosynthetic bacteria.</title>
        <authorList>
            <person name="Meyer T."/>
            <person name="Kyndt J."/>
        </authorList>
    </citation>
    <scope>NUCLEOTIDE SEQUENCE [LARGE SCALE GENOMIC DNA]</scope>
    <source>
        <strain evidence="2 3">DSM 21279</strain>
    </source>
</reference>
<organism evidence="2 3">
    <name type="scientific">Rhodovastum atsumiense</name>
    <dbReference type="NCBI Taxonomy" id="504468"/>
    <lineage>
        <taxon>Bacteria</taxon>
        <taxon>Pseudomonadati</taxon>
        <taxon>Pseudomonadota</taxon>
        <taxon>Alphaproteobacteria</taxon>
        <taxon>Acetobacterales</taxon>
        <taxon>Acetobacteraceae</taxon>
        <taxon>Rhodovastum</taxon>
    </lineage>
</organism>
<name>A0A5M6ITC2_9PROT</name>
<evidence type="ECO:0000259" key="1">
    <source>
        <dbReference type="Pfam" id="PF12684"/>
    </source>
</evidence>
<protein>
    <recommendedName>
        <fullName evidence="1">Putative exodeoxyribonuclease 8 PDDEXK-like domain-containing protein</fullName>
    </recommendedName>
</protein>
<keyword evidence="3" id="KW-1185">Reference proteome</keyword>
<sequence length="285" mass="31916">MAMQPGCYSGYPEAEYHASEGLSVSRLKRHRKAALLSTVEQDEETRDQKLGTLIHCVALEPDSFAKRFVINDDNRNSNAFKAVKAKADADGKEVVKQQDYDNARRIRDAIMAHPEAGRILAPGPSLLVEQSFYWVDPATGILCRGRADAIRLDWRAIGDLKSTEDASAEGFARSCTKYLYDWQQAYYQEGIEASCGWMPEAFFFIAVEKKPPFLVKPWVIHPDDVDRAYDEVCEARAHYRRCLDAGHFPGLGNDVGTLRIGFRTPANYIEPSPEAAPETVRLIAA</sequence>
<dbReference type="Gene3D" id="3.90.320.10">
    <property type="match status" value="1"/>
</dbReference>
<feature type="domain" description="Putative exodeoxyribonuclease 8 PDDEXK-like" evidence="1">
    <location>
        <begin position="30"/>
        <end position="250"/>
    </location>
</feature>
<accession>A0A5M6ITC2</accession>
<dbReference type="Pfam" id="PF12684">
    <property type="entry name" value="DUF3799"/>
    <property type="match status" value="1"/>
</dbReference>
<proteinExistence type="predicted"/>
<gene>
    <name evidence="2" type="ORF">F1189_13440</name>
</gene>
<dbReference type="RefSeq" id="WP_150041337.1">
    <property type="nucleotide sequence ID" value="NZ_OW485606.1"/>
</dbReference>
<dbReference type="EMBL" id="VWPK01000019">
    <property type="protein sequence ID" value="KAA5611563.1"/>
    <property type="molecule type" value="Genomic_DNA"/>
</dbReference>
<dbReference type="AlphaFoldDB" id="A0A5M6ITC2"/>
<dbReference type="InterPro" id="IPR011604">
    <property type="entry name" value="PDDEXK-like_dom_sf"/>
</dbReference>
<evidence type="ECO:0000313" key="3">
    <source>
        <dbReference type="Proteomes" id="UP000325255"/>
    </source>
</evidence>
<dbReference type="Proteomes" id="UP000325255">
    <property type="component" value="Unassembled WGS sequence"/>
</dbReference>
<dbReference type="OrthoDB" id="3292504at2"/>
<comment type="caution">
    <text evidence="2">The sequence shown here is derived from an EMBL/GenBank/DDBJ whole genome shotgun (WGS) entry which is preliminary data.</text>
</comment>
<evidence type="ECO:0000313" key="2">
    <source>
        <dbReference type="EMBL" id="KAA5611563.1"/>
    </source>
</evidence>
<dbReference type="InterPro" id="IPR024432">
    <property type="entry name" value="Put_RecE_PDDEXK-like_dom"/>
</dbReference>